<feature type="transmembrane region" description="Helical" evidence="8">
    <location>
        <begin position="347"/>
        <end position="366"/>
    </location>
</feature>
<feature type="transmembrane region" description="Helical" evidence="8">
    <location>
        <begin position="257"/>
        <end position="274"/>
    </location>
</feature>
<feature type="transmembrane region" description="Helical" evidence="8">
    <location>
        <begin position="172"/>
        <end position="192"/>
    </location>
</feature>
<keyword evidence="3" id="KW-0813">Transport</keyword>
<feature type="transmembrane region" description="Helical" evidence="8">
    <location>
        <begin position="141"/>
        <end position="160"/>
    </location>
</feature>
<dbReference type="EMBL" id="CP020953">
    <property type="protein sequence ID" value="AWI05374.1"/>
    <property type="molecule type" value="Genomic_DNA"/>
</dbReference>
<organism evidence="10 11">
    <name type="scientific">Clostridium drakei</name>
    <dbReference type="NCBI Taxonomy" id="332101"/>
    <lineage>
        <taxon>Bacteria</taxon>
        <taxon>Bacillati</taxon>
        <taxon>Bacillota</taxon>
        <taxon>Clostridia</taxon>
        <taxon>Eubacteriales</taxon>
        <taxon>Clostridiaceae</taxon>
        <taxon>Clostridium</taxon>
    </lineage>
</organism>
<evidence type="ECO:0000256" key="2">
    <source>
        <dbReference type="ARBA" id="ARBA00008335"/>
    </source>
</evidence>
<evidence type="ECO:0000313" key="11">
    <source>
        <dbReference type="Proteomes" id="UP000244910"/>
    </source>
</evidence>
<dbReference type="PANTHER" id="PTHR43271:SF2">
    <property type="entry name" value="BLL2771 PROTEIN"/>
    <property type="match status" value="1"/>
</dbReference>
<accession>A0A2U8DT14</accession>
<keyword evidence="6 8" id="KW-1133">Transmembrane helix</keyword>
<comment type="similarity">
    <text evidence="2">Belongs to the major facilitator superfamily.</text>
</comment>
<evidence type="ECO:0000256" key="3">
    <source>
        <dbReference type="ARBA" id="ARBA00022448"/>
    </source>
</evidence>
<dbReference type="Pfam" id="PF07690">
    <property type="entry name" value="MFS_1"/>
    <property type="match status" value="1"/>
</dbReference>
<feature type="transmembrane region" description="Helical" evidence="8">
    <location>
        <begin position="15"/>
        <end position="34"/>
    </location>
</feature>
<keyword evidence="5 8" id="KW-0812">Transmembrane</keyword>
<feature type="domain" description="Major facilitator superfamily (MFS) profile" evidence="9">
    <location>
        <begin position="18"/>
        <end position="397"/>
    </location>
</feature>
<dbReference type="PROSITE" id="PS50850">
    <property type="entry name" value="MFS"/>
    <property type="match status" value="1"/>
</dbReference>
<feature type="transmembrane region" description="Helical" evidence="8">
    <location>
        <begin position="114"/>
        <end position="134"/>
    </location>
</feature>
<feature type="transmembrane region" description="Helical" evidence="8">
    <location>
        <begin position="372"/>
        <end position="394"/>
    </location>
</feature>
<dbReference type="InterPro" id="IPR036259">
    <property type="entry name" value="MFS_trans_sf"/>
</dbReference>
<dbReference type="AlphaFoldDB" id="A0A2U8DT14"/>
<keyword evidence="11" id="KW-1185">Reference proteome</keyword>
<dbReference type="Proteomes" id="UP000244910">
    <property type="component" value="Chromosome"/>
</dbReference>
<evidence type="ECO:0000313" key="10">
    <source>
        <dbReference type="EMBL" id="AWI05374.1"/>
    </source>
</evidence>
<feature type="transmembrane region" description="Helical" evidence="8">
    <location>
        <begin position="54"/>
        <end position="72"/>
    </location>
</feature>
<proteinExistence type="inferred from homology"/>
<feature type="transmembrane region" description="Helical" evidence="8">
    <location>
        <begin position="309"/>
        <end position="335"/>
    </location>
</feature>
<dbReference type="PANTHER" id="PTHR43271">
    <property type="entry name" value="BLL2771 PROTEIN"/>
    <property type="match status" value="1"/>
</dbReference>
<dbReference type="InterPro" id="IPR020846">
    <property type="entry name" value="MFS_dom"/>
</dbReference>
<dbReference type="RefSeq" id="WP_032078736.1">
    <property type="nucleotide sequence ID" value="NZ_CP020953.1"/>
</dbReference>
<dbReference type="OrthoDB" id="9781156at2"/>
<dbReference type="KEGG" id="cdrk:B9W14_12960"/>
<dbReference type="GO" id="GO:0005886">
    <property type="term" value="C:plasma membrane"/>
    <property type="evidence" value="ECO:0007669"/>
    <property type="project" value="UniProtKB-SubCell"/>
</dbReference>
<gene>
    <name evidence="10" type="ORF">B9W14_12960</name>
</gene>
<evidence type="ECO:0000256" key="7">
    <source>
        <dbReference type="ARBA" id="ARBA00023136"/>
    </source>
</evidence>
<feature type="transmembrane region" description="Helical" evidence="8">
    <location>
        <begin position="84"/>
        <end position="102"/>
    </location>
</feature>
<feature type="transmembrane region" description="Helical" evidence="8">
    <location>
        <begin position="222"/>
        <end position="245"/>
    </location>
</feature>
<name>A0A2U8DT14_9CLOT</name>
<keyword evidence="7 8" id="KW-0472">Membrane</keyword>
<sequence length="398" mass="43155">MNNVISKNIDDTKSYSLITLILFWSGLVIMSSLYVTIPLVSTFSQIFSVEVSKAVWSSSGFSLCFAIGCLCHGPLSDRYGRKKVIIIGLSALTIISFLLGTVHNLVTLITLRGMQGVAAATFSPVALSYAVELFPPKKRVVAIGFISTGFLMAGIIGQVFSSFVNQHIGWNFVFYILGLIYLMTTLLIILFIPNIPISQPDNNISKVFKQMKSVFKIKSLKYAYIIALVLLLSFVGMYSALGSFLSSPKFNFTTQQILYVRLIGIIGMVLSPYAGKLVEKFSIISVLRGSLLLSIIGLALIGISTNALFMIIMSVIFVIGIAITTPTLISLIGVLGGKTRGSAVSMYTFILFLGASIGPVLTMRLLKTGSYTITFTSLAACLVIGILATFFINLEKNV</sequence>
<evidence type="ECO:0000256" key="1">
    <source>
        <dbReference type="ARBA" id="ARBA00004651"/>
    </source>
</evidence>
<dbReference type="CDD" id="cd17324">
    <property type="entry name" value="MFS_NepI_like"/>
    <property type="match status" value="1"/>
</dbReference>
<evidence type="ECO:0000256" key="5">
    <source>
        <dbReference type="ARBA" id="ARBA00022692"/>
    </source>
</evidence>
<evidence type="ECO:0000256" key="4">
    <source>
        <dbReference type="ARBA" id="ARBA00022475"/>
    </source>
</evidence>
<dbReference type="GO" id="GO:0022857">
    <property type="term" value="F:transmembrane transporter activity"/>
    <property type="evidence" value="ECO:0007669"/>
    <property type="project" value="InterPro"/>
</dbReference>
<evidence type="ECO:0000259" key="9">
    <source>
        <dbReference type="PROSITE" id="PS50850"/>
    </source>
</evidence>
<dbReference type="Gene3D" id="1.20.1250.20">
    <property type="entry name" value="MFS general substrate transporter like domains"/>
    <property type="match status" value="1"/>
</dbReference>
<evidence type="ECO:0000256" key="6">
    <source>
        <dbReference type="ARBA" id="ARBA00022989"/>
    </source>
</evidence>
<protein>
    <submittedName>
        <fullName evidence="10">MFS transporter</fullName>
    </submittedName>
</protein>
<comment type="subcellular location">
    <subcellularLocation>
        <location evidence="1">Cell membrane</location>
        <topology evidence="1">Multi-pass membrane protein</topology>
    </subcellularLocation>
</comment>
<dbReference type="SUPFAM" id="SSF103473">
    <property type="entry name" value="MFS general substrate transporter"/>
    <property type="match status" value="1"/>
</dbReference>
<evidence type="ECO:0000256" key="8">
    <source>
        <dbReference type="SAM" id="Phobius"/>
    </source>
</evidence>
<feature type="transmembrane region" description="Helical" evidence="8">
    <location>
        <begin position="281"/>
        <end position="303"/>
    </location>
</feature>
<keyword evidence="4" id="KW-1003">Cell membrane</keyword>
<dbReference type="InterPro" id="IPR011701">
    <property type="entry name" value="MFS"/>
</dbReference>
<reference evidence="11" key="1">
    <citation type="submission" date="2017-04" db="EMBL/GenBank/DDBJ databases">
        <authorList>
            <person name="Song Y."/>
            <person name="Cho B.-K."/>
        </authorList>
    </citation>
    <scope>NUCLEOTIDE SEQUENCE [LARGE SCALE GENOMIC DNA]</scope>
    <source>
        <strain evidence="11">SL1</strain>
    </source>
</reference>